<dbReference type="CDD" id="cd07377">
    <property type="entry name" value="WHTH_GntR"/>
    <property type="match status" value="1"/>
</dbReference>
<dbReference type="SUPFAM" id="SSF48008">
    <property type="entry name" value="GntR ligand-binding domain-like"/>
    <property type="match status" value="1"/>
</dbReference>
<dbReference type="RefSeq" id="WP_281413720.1">
    <property type="nucleotide sequence ID" value="NZ_JACIDG010000020.1"/>
</dbReference>
<dbReference type="Proteomes" id="UP000545490">
    <property type="component" value="Unassembled WGS sequence"/>
</dbReference>
<dbReference type="PANTHER" id="PTHR43537">
    <property type="entry name" value="TRANSCRIPTIONAL REGULATOR, GNTR FAMILY"/>
    <property type="match status" value="1"/>
</dbReference>
<dbReference type="SUPFAM" id="SSF46785">
    <property type="entry name" value="Winged helix' DNA-binding domain"/>
    <property type="match status" value="1"/>
</dbReference>
<dbReference type="SMART" id="SM00895">
    <property type="entry name" value="FCD"/>
    <property type="match status" value="1"/>
</dbReference>
<dbReference type="Pfam" id="PF00392">
    <property type="entry name" value="GntR"/>
    <property type="match status" value="1"/>
</dbReference>
<dbReference type="InterPro" id="IPR008920">
    <property type="entry name" value="TF_FadR/GntR_C"/>
</dbReference>
<evidence type="ECO:0000259" key="4">
    <source>
        <dbReference type="PROSITE" id="PS50949"/>
    </source>
</evidence>
<gene>
    <name evidence="5" type="ORF">GGQ65_006044</name>
</gene>
<sequence>MEQQNAGGETRAGDVLQRMRQDIVNCVLKPGEKLRFESLRERYEVSFSTLREALSRLAAENLVVAEGQRGFVVAPVSIADLNDLTDVRVLVEREALAKAIRKGDDLWEGNILSAFHRMERLQQRIGREYYLSDEWSVVHGEFHYSLVAACGSPVLLEIRAKLFERAHRYRRMSSQFRTKWREKDVEHKMIVDAVMDRNTETALSLIERHIRETSENVIEHAGHLFPELTTETRRPTKKPATVAAE</sequence>
<keyword evidence="1" id="KW-0805">Transcription regulation</keyword>
<organism evidence="5 6">
    <name type="scientific">Rhizobium fabae</name>
    <dbReference type="NCBI Taxonomy" id="573179"/>
    <lineage>
        <taxon>Bacteria</taxon>
        <taxon>Pseudomonadati</taxon>
        <taxon>Pseudomonadota</taxon>
        <taxon>Alphaproteobacteria</taxon>
        <taxon>Hyphomicrobiales</taxon>
        <taxon>Rhizobiaceae</taxon>
        <taxon>Rhizobium/Agrobacterium group</taxon>
        <taxon>Rhizobium</taxon>
    </lineage>
</organism>
<dbReference type="PANTHER" id="PTHR43537:SF20">
    <property type="entry name" value="HTH-TYPE TRANSCRIPTIONAL REPRESSOR GLAR"/>
    <property type="match status" value="1"/>
</dbReference>
<name>A0A7W6BGP3_9HYPH</name>
<dbReference type="InterPro" id="IPR000524">
    <property type="entry name" value="Tscrpt_reg_HTH_GntR"/>
</dbReference>
<dbReference type="EMBL" id="JACIDG010000020">
    <property type="protein sequence ID" value="MBB3918704.1"/>
    <property type="molecule type" value="Genomic_DNA"/>
</dbReference>
<dbReference type="Gene3D" id="1.20.120.530">
    <property type="entry name" value="GntR ligand-binding domain-like"/>
    <property type="match status" value="1"/>
</dbReference>
<accession>A0A7W6BGP3</accession>
<dbReference type="GO" id="GO:0003700">
    <property type="term" value="F:DNA-binding transcription factor activity"/>
    <property type="evidence" value="ECO:0007669"/>
    <property type="project" value="InterPro"/>
</dbReference>
<reference evidence="5 6" key="1">
    <citation type="submission" date="2020-08" db="EMBL/GenBank/DDBJ databases">
        <title>Genomic Encyclopedia of Type Strains, Phase IV (KMG-IV): sequencing the most valuable type-strain genomes for metagenomic binning, comparative biology and taxonomic classification.</title>
        <authorList>
            <person name="Goeker M."/>
        </authorList>
    </citation>
    <scope>NUCLEOTIDE SEQUENCE [LARGE SCALE GENOMIC DNA]</scope>
    <source>
        <strain evidence="5 6">DSM 19331</strain>
    </source>
</reference>
<dbReference type="Gene3D" id="1.10.10.10">
    <property type="entry name" value="Winged helix-like DNA-binding domain superfamily/Winged helix DNA-binding domain"/>
    <property type="match status" value="1"/>
</dbReference>
<dbReference type="InterPro" id="IPR036390">
    <property type="entry name" value="WH_DNA-bd_sf"/>
</dbReference>
<evidence type="ECO:0000256" key="2">
    <source>
        <dbReference type="ARBA" id="ARBA00023125"/>
    </source>
</evidence>
<dbReference type="GO" id="GO:0003677">
    <property type="term" value="F:DNA binding"/>
    <property type="evidence" value="ECO:0007669"/>
    <property type="project" value="UniProtKB-KW"/>
</dbReference>
<proteinExistence type="predicted"/>
<dbReference type="InterPro" id="IPR036388">
    <property type="entry name" value="WH-like_DNA-bd_sf"/>
</dbReference>
<evidence type="ECO:0000256" key="3">
    <source>
        <dbReference type="ARBA" id="ARBA00023163"/>
    </source>
</evidence>
<evidence type="ECO:0000313" key="6">
    <source>
        <dbReference type="Proteomes" id="UP000545490"/>
    </source>
</evidence>
<evidence type="ECO:0000313" key="5">
    <source>
        <dbReference type="EMBL" id="MBB3918704.1"/>
    </source>
</evidence>
<feature type="domain" description="HTH gntR-type" evidence="4">
    <location>
        <begin position="9"/>
        <end position="76"/>
    </location>
</feature>
<dbReference type="AlphaFoldDB" id="A0A7W6BGP3"/>
<dbReference type="Pfam" id="PF07729">
    <property type="entry name" value="FCD"/>
    <property type="match status" value="1"/>
</dbReference>
<keyword evidence="2 5" id="KW-0238">DNA-binding</keyword>
<dbReference type="PROSITE" id="PS50949">
    <property type="entry name" value="HTH_GNTR"/>
    <property type="match status" value="1"/>
</dbReference>
<comment type="caution">
    <text evidence="5">The sequence shown here is derived from an EMBL/GenBank/DDBJ whole genome shotgun (WGS) entry which is preliminary data.</text>
</comment>
<dbReference type="InterPro" id="IPR011711">
    <property type="entry name" value="GntR_C"/>
</dbReference>
<protein>
    <submittedName>
        <fullName evidence="5">DNA-binding GntR family transcriptional regulator</fullName>
    </submittedName>
</protein>
<dbReference type="SMART" id="SM00345">
    <property type="entry name" value="HTH_GNTR"/>
    <property type="match status" value="1"/>
</dbReference>
<evidence type="ECO:0000256" key="1">
    <source>
        <dbReference type="ARBA" id="ARBA00023015"/>
    </source>
</evidence>
<keyword evidence="3" id="KW-0804">Transcription</keyword>